<comment type="caution">
    <text evidence="24">The sequence shown here is derived from an EMBL/GenBank/DDBJ whole genome shotgun (WGS) entry which is preliminary data.</text>
</comment>
<feature type="repeat" description="WD" evidence="21">
    <location>
        <begin position="659"/>
        <end position="699"/>
    </location>
</feature>
<gene>
    <name evidence="24" type="ORF">QBC33DRAFT_271058</name>
</gene>
<dbReference type="GO" id="GO:0032933">
    <property type="term" value="P:SREBP signaling pathway"/>
    <property type="evidence" value="ECO:0007669"/>
    <property type="project" value="InterPro"/>
</dbReference>
<dbReference type="RefSeq" id="XP_060286747.1">
    <property type="nucleotide sequence ID" value="XM_060423187.1"/>
</dbReference>
<keyword evidence="9" id="KW-0677">Repeat</keyword>
<dbReference type="InterPro" id="IPR001680">
    <property type="entry name" value="WD40_rpt"/>
</dbReference>
<dbReference type="Pfam" id="PF12349">
    <property type="entry name" value="Sterol-sensing"/>
    <property type="match status" value="1"/>
</dbReference>
<feature type="transmembrane region" description="Helical" evidence="22">
    <location>
        <begin position="317"/>
        <end position="340"/>
    </location>
</feature>
<dbReference type="Proteomes" id="UP001244011">
    <property type="component" value="Unassembled WGS sequence"/>
</dbReference>
<evidence type="ECO:0000256" key="12">
    <source>
        <dbReference type="ARBA" id="ARBA00023034"/>
    </source>
</evidence>
<evidence type="ECO:0000256" key="17">
    <source>
        <dbReference type="ARBA" id="ARBA00023180"/>
    </source>
</evidence>
<dbReference type="GO" id="GO:0005789">
    <property type="term" value="C:endoplasmic reticulum membrane"/>
    <property type="evidence" value="ECO:0007669"/>
    <property type="project" value="UniProtKB-SubCell"/>
</dbReference>
<dbReference type="PROSITE" id="PS50082">
    <property type="entry name" value="WD_REPEATS_2"/>
    <property type="match status" value="1"/>
</dbReference>
<dbReference type="GO" id="GO:0000139">
    <property type="term" value="C:Golgi membrane"/>
    <property type="evidence" value="ECO:0007669"/>
    <property type="project" value="UniProtKB-SubCell"/>
</dbReference>
<evidence type="ECO:0000256" key="20">
    <source>
        <dbReference type="ARBA" id="ARBA00045958"/>
    </source>
</evidence>
<comment type="subcellular location">
    <subcellularLocation>
        <location evidence="2">Cytoplasmic vesicle</location>
        <location evidence="2">COPII-coated vesicle membrane</location>
        <topology evidence="2">Multi-pass membrane protein</topology>
    </subcellularLocation>
    <subcellularLocation>
        <location evidence="1">Endoplasmic reticulum membrane</location>
        <topology evidence="1">Multi-pass membrane protein</topology>
    </subcellularLocation>
    <subcellularLocation>
        <location evidence="3">Golgi apparatus membrane</location>
        <topology evidence="3">Multi-pass membrane protein</topology>
    </subcellularLocation>
</comment>
<evidence type="ECO:0000256" key="14">
    <source>
        <dbReference type="ARBA" id="ARBA00023121"/>
    </source>
</evidence>
<keyword evidence="17" id="KW-0325">Glycoprotein</keyword>
<keyword evidence="7 21" id="KW-0853">WD repeat</keyword>
<dbReference type="PANTHER" id="PTHR46378:SF1">
    <property type="entry name" value="STEROL REGULATORY ELEMENT-BINDING PROTEIN CLEAVAGE-ACTIVATING PROTEIN"/>
    <property type="match status" value="1"/>
</dbReference>
<evidence type="ECO:0000256" key="18">
    <source>
        <dbReference type="ARBA" id="ARBA00023221"/>
    </source>
</evidence>
<evidence type="ECO:0000256" key="21">
    <source>
        <dbReference type="PROSITE-ProRule" id="PRU00221"/>
    </source>
</evidence>
<keyword evidence="8 22" id="KW-0812">Transmembrane</keyword>
<keyword evidence="10" id="KW-0256">Endoplasmic reticulum</keyword>
<dbReference type="InterPro" id="IPR030225">
    <property type="entry name" value="SCAP"/>
</dbReference>
<dbReference type="GeneID" id="85306374"/>
<evidence type="ECO:0000256" key="3">
    <source>
        <dbReference type="ARBA" id="ARBA00004653"/>
    </source>
</evidence>
<dbReference type="InterPro" id="IPR053958">
    <property type="entry name" value="HMGCR/SNAP/NPC1-like_SSD"/>
</dbReference>
<feature type="transmembrane region" description="Helical" evidence="22">
    <location>
        <begin position="34"/>
        <end position="55"/>
    </location>
</feature>
<dbReference type="PANTHER" id="PTHR46378">
    <property type="entry name" value="STEROL REGULATORY ELEMENT-BINDING PROTEIN CLEAVAGE-ACTIVATING PROTEIN"/>
    <property type="match status" value="1"/>
</dbReference>
<keyword evidence="19" id="KW-0968">Cytoplasmic vesicle</keyword>
<keyword evidence="16" id="KW-1207">Sterol metabolism</keyword>
<evidence type="ECO:0000256" key="6">
    <source>
        <dbReference type="ARBA" id="ARBA00022548"/>
    </source>
</evidence>
<comment type="similarity">
    <text evidence="4">Belongs to the WD repeat SCAP family.</text>
</comment>
<keyword evidence="14" id="KW-0446">Lipid-binding</keyword>
<dbReference type="InterPro" id="IPR000731">
    <property type="entry name" value="SSD"/>
</dbReference>
<reference evidence="24" key="1">
    <citation type="submission" date="2023-06" db="EMBL/GenBank/DDBJ databases">
        <title>Genome-scale phylogeny and comparative genomics of the fungal order Sordariales.</title>
        <authorList>
            <consortium name="Lawrence Berkeley National Laboratory"/>
            <person name="Hensen N."/>
            <person name="Bonometti L."/>
            <person name="Westerberg I."/>
            <person name="Brannstrom I.O."/>
            <person name="Guillou S."/>
            <person name="Cros-Aarteil S."/>
            <person name="Calhoun S."/>
            <person name="Haridas S."/>
            <person name="Kuo A."/>
            <person name="Mondo S."/>
            <person name="Pangilinan J."/>
            <person name="Riley R."/>
            <person name="Labutti K."/>
            <person name="Andreopoulos B."/>
            <person name="Lipzen A."/>
            <person name="Chen C."/>
            <person name="Yanf M."/>
            <person name="Daum C."/>
            <person name="Ng V."/>
            <person name="Clum A."/>
            <person name="Steindorff A."/>
            <person name="Ohm R."/>
            <person name="Martin F."/>
            <person name="Silar P."/>
            <person name="Natvig D."/>
            <person name="Lalanne C."/>
            <person name="Gautier V."/>
            <person name="Ament-Velasquez S.L."/>
            <person name="Kruys A."/>
            <person name="Hutchinson M.I."/>
            <person name="Powell A.J."/>
            <person name="Barry K."/>
            <person name="Miller A.N."/>
            <person name="Grigoriev I.V."/>
            <person name="Debuchy R."/>
            <person name="Gladieux P."/>
            <person name="Thoren M.H."/>
            <person name="Johannesson H."/>
        </authorList>
    </citation>
    <scope>NUCLEOTIDE SEQUENCE</scope>
    <source>
        <strain evidence="24">8032-3</strain>
    </source>
</reference>
<evidence type="ECO:0000313" key="24">
    <source>
        <dbReference type="EMBL" id="KAK1770534.1"/>
    </source>
</evidence>
<evidence type="ECO:0000256" key="1">
    <source>
        <dbReference type="ARBA" id="ARBA00004477"/>
    </source>
</evidence>
<dbReference type="GO" id="GO:0032936">
    <property type="term" value="C:SREBP-SCAP complex"/>
    <property type="evidence" value="ECO:0007669"/>
    <property type="project" value="TreeGrafter"/>
</dbReference>
<dbReference type="GO" id="GO:0045540">
    <property type="term" value="P:regulation of cholesterol biosynthetic process"/>
    <property type="evidence" value="ECO:0007669"/>
    <property type="project" value="TreeGrafter"/>
</dbReference>
<keyword evidence="11 22" id="KW-1133">Transmembrane helix</keyword>
<feature type="transmembrane region" description="Helical" evidence="22">
    <location>
        <begin position="419"/>
        <end position="442"/>
    </location>
</feature>
<dbReference type="GO" id="GO:0032934">
    <property type="term" value="F:sterol binding"/>
    <property type="evidence" value="ECO:0007669"/>
    <property type="project" value="InterPro"/>
</dbReference>
<evidence type="ECO:0000256" key="5">
    <source>
        <dbReference type="ARBA" id="ARBA00019541"/>
    </source>
</evidence>
<dbReference type="GO" id="GO:0012507">
    <property type="term" value="C:ER to Golgi transport vesicle membrane"/>
    <property type="evidence" value="ECO:0007669"/>
    <property type="project" value="UniProtKB-SubCell"/>
</dbReference>
<keyword evidence="25" id="KW-1185">Reference proteome</keyword>
<sequence>MIWYLLYPFRGTTEAPVLASTHPLRQTFTRYGRYVARHALATLLISVAFALLLVYPCPFLYTTDFASGASNLPHHVWTDAQPLHEKSTSEPDVIMRSIWVHGSYMQVLDRDVLLSALELQNELLGPTKSFNPRQPTNSVHLVDEAADLSPEDRDKFHVLNGLTTQSWFFHSPLLYWACSAEEIARDPDIIATVNEKKSQPTSVNVTLRHSIVFSGKRFEDRRLVAADALVITLIHLRDSPVGRQWERKLAALAARMDDKWTVIQSGGRSMSSQLYEFQFKPISISDQVLLTSAYLIMAVYFISSFSKLRAVKSKLGLFVTAWVQIMASMVSSLTVCAIFKVDVSRVPYIAYPLVVLAISLENSFRLINAVIMTPVDHSISSRIGEAFGDTAHVAVASRAQNLIILWGLSRITFPGVSGFCTFAAIAIVFDFFYLSTFFLSVLSVDVQRTDLSDALEKTSSEKHRSGSGSQVRQSWSDALLQGKIALSTRIAGTVVMLGFVFIAQWHFVEDRGILRVLSSIFNTSWTNRKDTSPRTPSLLININQARSPTSWLRLQDHETAHEVINVVKPWAHSYVARVYDPLVFLLKGSDRVPHDKERLLLPAVYDFVHHELPRFIVVVLVIVALVRLLMNYLLWDDISEAADDDFPEADPLLSIKSLSAGHVLDIVMMTASSNGHLVSAGLDRLIQVWNVRAGSRSRVISDPENPEEDPFPVLAMAIDNTPTWLALLSPRTVMLWNLHEQRWGKSMAVDMEGHKPISFFFDSRSSATAPVLIIVRRNGTMAELDLGAGECTEYIVCKTSLVHAVPIEEKVTPGQLAPRLSILTASRKSCIHQVTNHDGMWLSEDVKFPTREERDIQSLLPVSGCAAYLIVRLETVDLVDLRTSQIVHTFQTEPIEPRSLKYLRSRRRQTQCGSQGLSSFTLAYTSADTGECILQTYLPPEEGDAICFCDTPRSPATHCCPWADTRELKRRVADPGDWEALPNGSVVGVRRKMMPEPKGRGRGRGRAALVVAAAPSPPPPLRNNLRHRRRMSSGARPEDREGWEVWVMSQLEKEEKYETRPLVGPHDDDDEHYDEQRYQLRLLQQQRAAAGGDHLMVSRPGPVAKVGYSSVAVAFGDVIKVITVGHERFESPADRLTAGNLVSLANRRRRTAGMLRIKPTLAVQRP</sequence>
<dbReference type="InterPro" id="IPR019775">
    <property type="entry name" value="WD40_repeat_CS"/>
</dbReference>
<keyword evidence="15 22" id="KW-0472">Membrane</keyword>
<dbReference type="PROSITE" id="PS00678">
    <property type="entry name" value="WD_REPEATS_1"/>
    <property type="match status" value="1"/>
</dbReference>
<dbReference type="SUPFAM" id="SSF82866">
    <property type="entry name" value="Multidrug efflux transporter AcrB transmembrane domain"/>
    <property type="match status" value="1"/>
</dbReference>
<evidence type="ECO:0000256" key="16">
    <source>
        <dbReference type="ARBA" id="ARBA00023166"/>
    </source>
</evidence>
<evidence type="ECO:0000256" key="9">
    <source>
        <dbReference type="ARBA" id="ARBA00022737"/>
    </source>
</evidence>
<feature type="transmembrane region" description="Helical" evidence="22">
    <location>
        <begin position="288"/>
        <end position="305"/>
    </location>
</feature>
<name>A0AAJ0FPU4_9PEZI</name>
<keyword evidence="12" id="KW-0333">Golgi apparatus</keyword>
<evidence type="ECO:0000256" key="15">
    <source>
        <dbReference type="ARBA" id="ARBA00023136"/>
    </source>
</evidence>
<keyword evidence="13" id="KW-0443">Lipid metabolism</keyword>
<dbReference type="EMBL" id="MU839000">
    <property type="protein sequence ID" value="KAK1770534.1"/>
    <property type="molecule type" value="Genomic_DNA"/>
</dbReference>
<evidence type="ECO:0000256" key="8">
    <source>
        <dbReference type="ARBA" id="ARBA00022692"/>
    </source>
</evidence>
<dbReference type="InterPro" id="IPR015943">
    <property type="entry name" value="WD40/YVTN_repeat-like_dom_sf"/>
</dbReference>
<keyword evidence="18" id="KW-0753">Steroid metabolism</keyword>
<evidence type="ECO:0000256" key="2">
    <source>
        <dbReference type="ARBA" id="ARBA00004557"/>
    </source>
</evidence>
<evidence type="ECO:0000313" key="25">
    <source>
        <dbReference type="Proteomes" id="UP001244011"/>
    </source>
</evidence>
<protein>
    <recommendedName>
        <fullName evidence="5">Sterol regulatory element-binding protein cleavage-activating protein</fullName>
    </recommendedName>
</protein>
<evidence type="ECO:0000256" key="11">
    <source>
        <dbReference type="ARBA" id="ARBA00022989"/>
    </source>
</evidence>
<evidence type="ECO:0000256" key="4">
    <source>
        <dbReference type="ARBA" id="ARBA00007410"/>
    </source>
</evidence>
<dbReference type="AlphaFoldDB" id="A0AAJ0FPU4"/>
<evidence type="ECO:0000256" key="13">
    <source>
        <dbReference type="ARBA" id="ARBA00023098"/>
    </source>
</evidence>
<keyword evidence="6" id="KW-0153">Cholesterol metabolism</keyword>
<accession>A0AAJ0FPU4</accession>
<comment type="function">
    <text evidence="20">Escort protein required for cholesterol as well as lipid homeostasis. Regulates export of the SCAP-SREBP complex from the endoplasmic reticulum to the Golgi upon low cholesterol, thereby regulating the processing of sterol regulatory element-binding proteins (SREBPs) SREBF1/SREBP1 and SREBF2/SREBP2. At high sterol concentrations, formation of a ternary complex with INSIG (INSIG1 or INSIG2) leads to mask the ER export signal in SCAP, promoting retention of the complex in the endoplasmic reticulum. Low sterol concentrations trigger release of INSIG, a conformational change in the SSD domain of SCAP, unmasking of the ER export signal, promoting recruitment into COPII-coated vesicles and transport of the SCAP-SREBP to the Golgi: in the Golgi, SREBPs are then processed, releasing the transcription factor fragment of SREBPs from the membrane, its import into the nucleus and up-regulation of LDLR, INSIG1 and the mevalonate pathway. Binds cholesterol via its SSD domain.</text>
</comment>
<dbReference type="GO" id="GO:0008203">
    <property type="term" value="P:cholesterol metabolic process"/>
    <property type="evidence" value="ECO:0007669"/>
    <property type="project" value="UniProtKB-KW"/>
</dbReference>
<dbReference type="SUPFAM" id="SSF50978">
    <property type="entry name" value="WD40 repeat-like"/>
    <property type="match status" value="1"/>
</dbReference>
<proteinExistence type="inferred from homology"/>
<evidence type="ECO:0000259" key="23">
    <source>
        <dbReference type="PROSITE" id="PS50156"/>
    </source>
</evidence>
<feature type="domain" description="SSD" evidence="23">
    <location>
        <begin position="286"/>
        <end position="444"/>
    </location>
</feature>
<dbReference type="Gene3D" id="2.130.10.10">
    <property type="entry name" value="YVTN repeat-like/Quinoprotein amine dehydrogenase"/>
    <property type="match status" value="1"/>
</dbReference>
<evidence type="ECO:0000256" key="22">
    <source>
        <dbReference type="SAM" id="Phobius"/>
    </source>
</evidence>
<evidence type="ECO:0000256" key="10">
    <source>
        <dbReference type="ARBA" id="ARBA00022824"/>
    </source>
</evidence>
<evidence type="ECO:0000256" key="19">
    <source>
        <dbReference type="ARBA" id="ARBA00023329"/>
    </source>
</evidence>
<dbReference type="PROSITE" id="PS50156">
    <property type="entry name" value="SSD"/>
    <property type="match status" value="1"/>
</dbReference>
<feature type="transmembrane region" description="Helical" evidence="22">
    <location>
        <begin position="490"/>
        <end position="508"/>
    </location>
</feature>
<dbReference type="InterPro" id="IPR036322">
    <property type="entry name" value="WD40_repeat_dom_sf"/>
</dbReference>
<evidence type="ECO:0000256" key="7">
    <source>
        <dbReference type="ARBA" id="ARBA00022574"/>
    </source>
</evidence>
<organism evidence="24 25">
    <name type="scientific">Phialemonium atrogriseum</name>
    <dbReference type="NCBI Taxonomy" id="1093897"/>
    <lineage>
        <taxon>Eukaryota</taxon>
        <taxon>Fungi</taxon>
        <taxon>Dikarya</taxon>
        <taxon>Ascomycota</taxon>
        <taxon>Pezizomycotina</taxon>
        <taxon>Sordariomycetes</taxon>
        <taxon>Sordariomycetidae</taxon>
        <taxon>Cephalothecales</taxon>
        <taxon>Cephalothecaceae</taxon>
        <taxon>Phialemonium</taxon>
    </lineage>
</organism>